<dbReference type="AlphaFoldDB" id="A0A9Q0HTD6"/>
<dbReference type="GO" id="GO:0031390">
    <property type="term" value="C:Ctf18 RFC-like complex"/>
    <property type="evidence" value="ECO:0007669"/>
    <property type="project" value="InterPro"/>
</dbReference>
<dbReference type="EMBL" id="JAMQYH010000002">
    <property type="protein sequence ID" value="KAJ1697782.1"/>
    <property type="molecule type" value="Genomic_DNA"/>
</dbReference>
<protein>
    <recommendedName>
        <fullName evidence="3">Chromosome transmission fidelity protein 8</fullName>
    </recommendedName>
</protein>
<evidence type="ECO:0008006" key="3">
    <source>
        <dbReference type="Google" id="ProtNLM"/>
    </source>
</evidence>
<gene>
    <name evidence="1" type="ORF">LUZ63_006294</name>
</gene>
<accession>A0A9Q0HTD6</accession>
<dbReference type="Proteomes" id="UP001151287">
    <property type="component" value="Unassembled WGS sequence"/>
</dbReference>
<comment type="caution">
    <text evidence="1">The sequence shown here is derived from an EMBL/GenBank/DDBJ whole genome shotgun (WGS) entry which is preliminary data.</text>
</comment>
<dbReference type="InterPro" id="IPR018607">
    <property type="entry name" value="Ctf8"/>
</dbReference>
<name>A0A9Q0HTD6_9POAL</name>
<dbReference type="PANTHER" id="PTHR47475">
    <property type="entry name" value="CHROMOSOME TRANSMISSION FIDELITY PROTEIN 8"/>
    <property type="match status" value="1"/>
</dbReference>
<reference evidence="1" key="1">
    <citation type="journal article" date="2022" name="Cell">
        <title>Repeat-based holocentromeres influence genome architecture and karyotype evolution.</title>
        <authorList>
            <person name="Hofstatter P.G."/>
            <person name="Thangavel G."/>
            <person name="Lux T."/>
            <person name="Neumann P."/>
            <person name="Vondrak T."/>
            <person name="Novak P."/>
            <person name="Zhang M."/>
            <person name="Costa L."/>
            <person name="Castellani M."/>
            <person name="Scott A."/>
            <person name="Toegelov H."/>
            <person name="Fuchs J."/>
            <person name="Mata-Sucre Y."/>
            <person name="Dias Y."/>
            <person name="Vanzela A.L.L."/>
            <person name="Huettel B."/>
            <person name="Almeida C.C.S."/>
            <person name="Simkova H."/>
            <person name="Souza G."/>
            <person name="Pedrosa-Harand A."/>
            <person name="Macas J."/>
            <person name="Mayer K.F.X."/>
            <person name="Houben A."/>
            <person name="Marques A."/>
        </authorList>
    </citation>
    <scope>NUCLEOTIDE SEQUENCE</scope>
    <source>
        <strain evidence="1">RhyBre1mFocal</strain>
    </source>
</reference>
<dbReference type="PANTHER" id="PTHR47475:SF2">
    <property type="entry name" value="CHROMOSOME TRANSMISSION FIDELITY PROTEIN 8"/>
    <property type="match status" value="1"/>
</dbReference>
<proteinExistence type="predicted"/>
<dbReference type="OrthoDB" id="121932at2759"/>
<evidence type="ECO:0000313" key="1">
    <source>
        <dbReference type="EMBL" id="KAJ1697782.1"/>
    </source>
</evidence>
<organism evidence="1 2">
    <name type="scientific">Rhynchospora breviuscula</name>
    <dbReference type="NCBI Taxonomy" id="2022672"/>
    <lineage>
        <taxon>Eukaryota</taxon>
        <taxon>Viridiplantae</taxon>
        <taxon>Streptophyta</taxon>
        <taxon>Embryophyta</taxon>
        <taxon>Tracheophyta</taxon>
        <taxon>Spermatophyta</taxon>
        <taxon>Magnoliopsida</taxon>
        <taxon>Liliopsida</taxon>
        <taxon>Poales</taxon>
        <taxon>Cyperaceae</taxon>
        <taxon>Cyperoideae</taxon>
        <taxon>Rhynchosporeae</taxon>
        <taxon>Rhynchospora</taxon>
    </lineage>
</organism>
<sequence length="159" mass="17729">MRSLSLSRSVRLSTVREEVVEIQTLVSEEDQIMEIKVKCNCGAENCSEWAILELQGVVESQPSIANQIQGLEIGRLCCSSSSSQVNYTFTVGYHELSGTKVSLKKPLLVLKKNKQEEGSVSNNEVDLELIGIIRHKILFKNRPKAIISRPQVKDKKASD</sequence>
<dbReference type="Pfam" id="PF09696">
    <property type="entry name" value="Ctf8"/>
    <property type="match status" value="1"/>
</dbReference>
<evidence type="ECO:0000313" key="2">
    <source>
        <dbReference type="Proteomes" id="UP001151287"/>
    </source>
</evidence>
<keyword evidence="2" id="KW-1185">Reference proteome</keyword>
<dbReference type="GO" id="GO:0007064">
    <property type="term" value="P:mitotic sister chromatid cohesion"/>
    <property type="evidence" value="ECO:0007669"/>
    <property type="project" value="InterPro"/>
</dbReference>